<evidence type="ECO:0000313" key="1">
    <source>
        <dbReference type="EMBL" id="MBB5134341.1"/>
    </source>
</evidence>
<dbReference type="AlphaFoldDB" id="A0A840P910"/>
<evidence type="ECO:0000313" key="2">
    <source>
        <dbReference type="Proteomes" id="UP000578449"/>
    </source>
</evidence>
<comment type="caution">
    <text evidence="1">The sequence shown here is derived from an EMBL/GenBank/DDBJ whole genome shotgun (WGS) entry which is preliminary data.</text>
</comment>
<organism evidence="1 2">
    <name type="scientific">Thermocatellispora tengchongensis</name>
    <dbReference type="NCBI Taxonomy" id="1073253"/>
    <lineage>
        <taxon>Bacteria</taxon>
        <taxon>Bacillati</taxon>
        <taxon>Actinomycetota</taxon>
        <taxon>Actinomycetes</taxon>
        <taxon>Streptosporangiales</taxon>
        <taxon>Streptosporangiaceae</taxon>
        <taxon>Thermocatellispora</taxon>
    </lineage>
</organism>
<sequence length="186" mass="20551">MTILVPTGDIDQPQHLFVPYLTWVQETTPPNRQLLITYTGVIALRPPFNVGGHLAVDEVVSYVPYSDGTLQTFSDLPIQRLQGTAVASLGAWHVFPDSDALEATDRARVEISEPQSQLQGKPRVLLLRIDVGGLHGKLLRIPYQVMVRIRAELDGENHDSQEGIEAIHSVFNLETSVEPGNNLPEV</sequence>
<gene>
    <name evidence="1" type="ORF">HNP84_004073</name>
</gene>
<dbReference type="Proteomes" id="UP000578449">
    <property type="component" value="Unassembled WGS sequence"/>
</dbReference>
<proteinExistence type="predicted"/>
<dbReference type="EMBL" id="JACHGN010000008">
    <property type="protein sequence ID" value="MBB5134341.1"/>
    <property type="molecule type" value="Genomic_DNA"/>
</dbReference>
<reference evidence="1 2" key="1">
    <citation type="submission" date="2020-08" db="EMBL/GenBank/DDBJ databases">
        <title>Genomic Encyclopedia of Type Strains, Phase IV (KMG-IV): sequencing the most valuable type-strain genomes for metagenomic binning, comparative biology and taxonomic classification.</title>
        <authorList>
            <person name="Goeker M."/>
        </authorList>
    </citation>
    <scope>NUCLEOTIDE SEQUENCE [LARGE SCALE GENOMIC DNA]</scope>
    <source>
        <strain evidence="1 2">DSM 45615</strain>
    </source>
</reference>
<protein>
    <submittedName>
        <fullName evidence="1">Uncharacterized protein</fullName>
    </submittedName>
</protein>
<name>A0A840P910_9ACTN</name>
<accession>A0A840P910</accession>
<dbReference type="RefSeq" id="WP_185051260.1">
    <property type="nucleotide sequence ID" value="NZ_BAABIX010000007.1"/>
</dbReference>
<keyword evidence="2" id="KW-1185">Reference proteome</keyword>